<proteinExistence type="predicted"/>
<reference evidence="1 2" key="1">
    <citation type="submission" date="2020-08" db="EMBL/GenBank/DDBJ databases">
        <title>Genomic Encyclopedia of Type Strains, Phase IV (KMG-IV): sequencing the most valuable type-strain genomes for metagenomic binning, comparative biology and taxonomic classification.</title>
        <authorList>
            <person name="Goeker M."/>
        </authorList>
    </citation>
    <scope>NUCLEOTIDE SEQUENCE [LARGE SCALE GENOMIC DNA]</scope>
    <source>
        <strain evidence="1 2">DSM 105481</strain>
    </source>
</reference>
<dbReference type="EMBL" id="JACJHX010000025">
    <property type="protein sequence ID" value="MBA9029113.1"/>
    <property type="molecule type" value="Genomic_DNA"/>
</dbReference>
<evidence type="ECO:0000313" key="2">
    <source>
        <dbReference type="Proteomes" id="UP000626697"/>
    </source>
</evidence>
<gene>
    <name evidence="1" type="ORF">HNP81_004457</name>
</gene>
<sequence>MKLTDARAEVKFAPTECGSHRRRHEDAAYLVCDSLIRVRTVRLIEAKAKILATVERD</sequence>
<comment type="caution">
    <text evidence="1">The sequence shown here is derived from an EMBL/GenBank/DDBJ whole genome shotgun (WGS) entry which is preliminary data.</text>
</comment>
<keyword evidence="2" id="KW-1185">Reference proteome</keyword>
<organism evidence="1 2">
    <name type="scientific">Peribacillus huizhouensis</name>
    <dbReference type="NCBI Taxonomy" id="1501239"/>
    <lineage>
        <taxon>Bacteria</taxon>
        <taxon>Bacillati</taxon>
        <taxon>Bacillota</taxon>
        <taxon>Bacilli</taxon>
        <taxon>Bacillales</taxon>
        <taxon>Bacillaceae</taxon>
        <taxon>Peribacillus</taxon>
    </lineage>
</organism>
<dbReference type="RefSeq" id="WP_182503973.1">
    <property type="nucleotide sequence ID" value="NZ_JACJHX010000025.1"/>
</dbReference>
<accession>A0ABR6CWQ0</accession>
<evidence type="ECO:0000313" key="1">
    <source>
        <dbReference type="EMBL" id="MBA9029113.1"/>
    </source>
</evidence>
<dbReference type="Proteomes" id="UP000626697">
    <property type="component" value="Unassembled WGS sequence"/>
</dbReference>
<protein>
    <submittedName>
        <fullName evidence="1">Uncharacterized protein</fullName>
    </submittedName>
</protein>
<name>A0ABR6CWQ0_9BACI</name>